<evidence type="ECO:0000313" key="4">
    <source>
        <dbReference type="Proteomes" id="UP000242188"/>
    </source>
</evidence>
<organism evidence="3 4">
    <name type="scientific">Mizuhopecten yessoensis</name>
    <name type="common">Japanese scallop</name>
    <name type="synonym">Patinopecten yessoensis</name>
    <dbReference type="NCBI Taxonomy" id="6573"/>
    <lineage>
        <taxon>Eukaryota</taxon>
        <taxon>Metazoa</taxon>
        <taxon>Spiralia</taxon>
        <taxon>Lophotrochozoa</taxon>
        <taxon>Mollusca</taxon>
        <taxon>Bivalvia</taxon>
        <taxon>Autobranchia</taxon>
        <taxon>Pteriomorphia</taxon>
        <taxon>Pectinida</taxon>
        <taxon>Pectinoidea</taxon>
        <taxon>Pectinidae</taxon>
        <taxon>Mizuhopecten</taxon>
    </lineage>
</organism>
<evidence type="ECO:0000256" key="1">
    <source>
        <dbReference type="SAM" id="Coils"/>
    </source>
</evidence>
<evidence type="ECO:0000256" key="2">
    <source>
        <dbReference type="SAM" id="MobiDB-lite"/>
    </source>
</evidence>
<comment type="caution">
    <text evidence="3">The sequence shown here is derived from an EMBL/GenBank/DDBJ whole genome shotgun (WGS) entry which is preliminary data.</text>
</comment>
<name>A0A210PLA9_MIZYE</name>
<accession>A0A210PLA9</accession>
<proteinExistence type="predicted"/>
<protein>
    <submittedName>
        <fullName evidence="3">Uncharacterized protein</fullName>
    </submittedName>
</protein>
<keyword evidence="4" id="KW-1185">Reference proteome</keyword>
<keyword evidence="1" id="KW-0175">Coiled coil</keyword>
<evidence type="ECO:0000313" key="3">
    <source>
        <dbReference type="EMBL" id="OWF37265.1"/>
    </source>
</evidence>
<dbReference type="Proteomes" id="UP000242188">
    <property type="component" value="Unassembled WGS sequence"/>
</dbReference>
<dbReference type="EMBL" id="NEDP02005592">
    <property type="protein sequence ID" value="OWF37265.1"/>
    <property type="molecule type" value="Genomic_DNA"/>
</dbReference>
<feature type="coiled-coil region" evidence="1">
    <location>
        <begin position="165"/>
        <end position="192"/>
    </location>
</feature>
<sequence length="406" mass="46616">MAAERQSLPDLRSFLPGRGSKEDKRFYMTTSMSCNNITKEKAEDDTVENLDNGFDNQVKQKTKKKRSGKSKRNINGNESPRAEGKKEKVSLKKRFKRLLTPKRIKNSYNLPTPQVAVSLNVNESEASNTFFDRNNEDFKKHGTIYVQPVCEETDTTERICDCERVKQLEREILQLKNEKSTKEREMLNTIEKQDEVISEMTRALTELVQDVRYVKLSGCQNIQVCAGGYDPKELLEPVRSILEGLCKNNEEVKRIAMDISERVNDMQNSSTEDRSQQKNDIMQLQQLVEQMISKTQDDLSENPPVPVLQLKCSKPRDSVYSSQHSLVDSGNCVVWGRSDIINDVSGRQHDIQKCLMKIQERLENVEINSEKCSTFFELFSQIKSILVDSGKDYERQSSKLTGKKSF</sequence>
<feature type="compositionally biased region" description="Basic residues" evidence="2">
    <location>
        <begin position="60"/>
        <end position="72"/>
    </location>
</feature>
<feature type="region of interest" description="Disordered" evidence="2">
    <location>
        <begin position="1"/>
        <end position="23"/>
    </location>
</feature>
<reference evidence="3 4" key="1">
    <citation type="journal article" date="2017" name="Nat. Ecol. Evol.">
        <title>Scallop genome provides insights into evolution of bilaterian karyotype and development.</title>
        <authorList>
            <person name="Wang S."/>
            <person name="Zhang J."/>
            <person name="Jiao W."/>
            <person name="Li J."/>
            <person name="Xun X."/>
            <person name="Sun Y."/>
            <person name="Guo X."/>
            <person name="Huan P."/>
            <person name="Dong B."/>
            <person name="Zhang L."/>
            <person name="Hu X."/>
            <person name="Sun X."/>
            <person name="Wang J."/>
            <person name="Zhao C."/>
            <person name="Wang Y."/>
            <person name="Wang D."/>
            <person name="Huang X."/>
            <person name="Wang R."/>
            <person name="Lv J."/>
            <person name="Li Y."/>
            <person name="Zhang Z."/>
            <person name="Liu B."/>
            <person name="Lu W."/>
            <person name="Hui Y."/>
            <person name="Liang J."/>
            <person name="Zhou Z."/>
            <person name="Hou R."/>
            <person name="Li X."/>
            <person name="Liu Y."/>
            <person name="Li H."/>
            <person name="Ning X."/>
            <person name="Lin Y."/>
            <person name="Zhao L."/>
            <person name="Xing Q."/>
            <person name="Dou J."/>
            <person name="Li Y."/>
            <person name="Mao J."/>
            <person name="Guo H."/>
            <person name="Dou H."/>
            <person name="Li T."/>
            <person name="Mu C."/>
            <person name="Jiang W."/>
            <person name="Fu Q."/>
            <person name="Fu X."/>
            <person name="Miao Y."/>
            <person name="Liu J."/>
            <person name="Yu Q."/>
            <person name="Li R."/>
            <person name="Liao H."/>
            <person name="Li X."/>
            <person name="Kong Y."/>
            <person name="Jiang Z."/>
            <person name="Chourrout D."/>
            <person name="Li R."/>
            <person name="Bao Z."/>
        </authorList>
    </citation>
    <scope>NUCLEOTIDE SEQUENCE [LARGE SCALE GENOMIC DNA]</scope>
    <source>
        <strain evidence="3 4">PY_sf001</strain>
    </source>
</reference>
<feature type="compositionally biased region" description="Basic and acidic residues" evidence="2">
    <location>
        <begin position="80"/>
        <end position="90"/>
    </location>
</feature>
<feature type="region of interest" description="Disordered" evidence="2">
    <location>
        <begin position="43"/>
        <end position="91"/>
    </location>
</feature>
<gene>
    <name evidence="3" type="ORF">KP79_PYT12710</name>
</gene>
<dbReference type="AlphaFoldDB" id="A0A210PLA9"/>